<evidence type="ECO:0000313" key="9">
    <source>
        <dbReference type="Proteomes" id="UP000050502"/>
    </source>
</evidence>
<dbReference type="PROSITE" id="PS50043">
    <property type="entry name" value="HTH_LUXR_2"/>
    <property type="match status" value="1"/>
</dbReference>
<dbReference type="FunCoup" id="A0A0M9UCB5">
    <property type="interactions" value="177"/>
</dbReference>
<dbReference type="Proteomes" id="UP000037784">
    <property type="component" value="Unassembled WGS sequence"/>
</dbReference>
<dbReference type="InterPro" id="IPR016032">
    <property type="entry name" value="Sig_transdc_resp-reg_C-effctor"/>
</dbReference>
<dbReference type="Pfam" id="PF00072">
    <property type="entry name" value="Response_reg"/>
    <property type="match status" value="1"/>
</dbReference>
<name>A0A0M9UCB5_9CHLR</name>
<evidence type="ECO:0000259" key="4">
    <source>
        <dbReference type="PROSITE" id="PS50043"/>
    </source>
</evidence>
<dbReference type="PROSITE" id="PS50110">
    <property type="entry name" value="RESPONSE_REGULATORY"/>
    <property type="match status" value="1"/>
</dbReference>
<dbReference type="AlphaFoldDB" id="A0A0M9UCB5"/>
<dbReference type="SMART" id="SM00448">
    <property type="entry name" value="REC"/>
    <property type="match status" value="1"/>
</dbReference>
<dbReference type="Proteomes" id="UP000050502">
    <property type="component" value="Unassembled WGS sequence"/>
</dbReference>
<dbReference type="OrthoDB" id="9780153at2"/>
<reference evidence="7 9" key="2">
    <citation type="submission" date="2015-07" db="EMBL/GenBank/DDBJ databases">
        <title>Whole genome sequence of Ardenticatena maritima DSM 23922.</title>
        <authorList>
            <person name="Hemp J."/>
            <person name="Ward L.M."/>
            <person name="Pace L.A."/>
            <person name="Fischer W.W."/>
        </authorList>
    </citation>
    <scope>NUCLEOTIDE SEQUENCE [LARGE SCALE GENOMIC DNA]</scope>
    <source>
        <strain evidence="7 9">110S</strain>
    </source>
</reference>
<keyword evidence="1 3" id="KW-0597">Phosphoprotein</keyword>
<evidence type="ECO:0000313" key="6">
    <source>
        <dbReference type="EMBL" id="GAP62768.1"/>
    </source>
</evidence>
<evidence type="ECO:0000259" key="5">
    <source>
        <dbReference type="PROSITE" id="PS50110"/>
    </source>
</evidence>
<protein>
    <submittedName>
        <fullName evidence="7">LuxR family transcriptional regulator</fullName>
    </submittedName>
</protein>
<dbReference type="SUPFAM" id="SSF52172">
    <property type="entry name" value="CheY-like"/>
    <property type="match status" value="1"/>
</dbReference>
<keyword evidence="8" id="KW-1185">Reference proteome</keyword>
<reference evidence="8" key="3">
    <citation type="submission" date="2015-08" db="EMBL/GenBank/DDBJ databases">
        <title>Draft Genome Sequence of a Heterotrophic Facultative Anaerobic Bacterium Ardenticatena maritima Strain 110S.</title>
        <authorList>
            <person name="Kawaichi S."/>
            <person name="Yoshida T."/>
            <person name="Sako Y."/>
            <person name="Nakamura R."/>
        </authorList>
    </citation>
    <scope>NUCLEOTIDE SEQUENCE [LARGE SCALE GENOMIC DNA]</scope>
    <source>
        <strain evidence="8">110S</strain>
    </source>
</reference>
<feature type="domain" description="HTH luxR-type" evidence="4">
    <location>
        <begin position="147"/>
        <end position="212"/>
    </location>
</feature>
<comment type="caution">
    <text evidence="6">The sequence shown here is derived from an EMBL/GenBank/DDBJ whole genome shotgun (WGS) entry which is preliminary data.</text>
</comment>
<accession>A0A0M9UCB5</accession>
<dbReference type="InterPro" id="IPR011006">
    <property type="entry name" value="CheY-like_superfamily"/>
</dbReference>
<keyword evidence="2" id="KW-0238">DNA-binding</keyword>
<dbReference type="GO" id="GO:0006355">
    <property type="term" value="P:regulation of DNA-templated transcription"/>
    <property type="evidence" value="ECO:0007669"/>
    <property type="project" value="InterPro"/>
</dbReference>
<proteinExistence type="predicted"/>
<dbReference type="PANTHER" id="PTHR43214:SF43">
    <property type="entry name" value="TWO-COMPONENT RESPONSE REGULATOR"/>
    <property type="match status" value="1"/>
</dbReference>
<dbReference type="InterPro" id="IPR001789">
    <property type="entry name" value="Sig_transdc_resp-reg_receiver"/>
</dbReference>
<dbReference type="STRING" id="872965.SE16_12765"/>
<dbReference type="InterPro" id="IPR058245">
    <property type="entry name" value="NreC/VraR/RcsB-like_REC"/>
</dbReference>
<evidence type="ECO:0000256" key="3">
    <source>
        <dbReference type="PROSITE-ProRule" id="PRU00169"/>
    </source>
</evidence>
<dbReference type="SMART" id="SM00421">
    <property type="entry name" value="HTH_LUXR"/>
    <property type="match status" value="1"/>
</dbReference>
<dbReference type="GO" id="GO:0000160">
    <property type="term" value="P:phosphorelay signal transduction system"/>
    <property type="evidence" value="ECO:0007669"/>
    <property type="project" value="InterPro"/>
</dbReference>
<evidence type="ECO:0000256" key="2">
    <source>
        <dbReference type="ARBA" id="ARBA00023125"/>
    </source>
</evidence>
<dbReference type="CDD" id="cd17535">
    <property type="entry name" value="REC_NarL-like"/>
    <property type="match status" value="1"/>
</dbReference>
<dbReference type="PROSITE" id="PS00622">
    <property type="entry name" value="HTH_LUXR_1"/>
    <property type="match status" value="1"/>
</dbReference>
<dbReference type="InParanoid" id="A0A0M9UCB5"/>
<dbReference type="GO" id="GO:0003677">
    <property type="term" value="F:DNA binding"/>
    <property type="evidence" value="ECO:0007669"/>
    <property type="project" value="UniProtKB-KW"/>
</dbReference>
<dbReference type="CDD" id="cd06170">
    <property type="entry name" value="LuxR_C_like"/>
    <property type="match status" value="1"/>
</dbReference>
<feature type="domain" description="Response regulatory" evidence="5">
    <location>
        <begin position="5"/>
        <end position="121"/>
    </location>
</feature>
<dbReference type="SUPFAM" id="SSF46894">
    <property type="entry name" value="C-terminal effector domain of the bipartite response regulators"/>
    <property type="match status" value="1"/>
</dbReference>
<dbReference type="InterPro" id="IPR000792">
    <property type="entry name" value="Tscrpt_reg_LuxR_C"/>
</dbReference>
<dbReference type="Pfam" id="PF00196">
    <property type="entry name" value="GerE"/>
    <property type="match status" value="1"/>
</dbReference>
<dbReference type="PRINTS" id="PR00038">
    <property type="entry name" value="HTHLUXR"/>
</dbReference>
<evidence type="ECO:0000313" key="7">
    <source>
        <dbReference type="EMBL" id="KPL86941.1"/>
    </source>
</evidence>
<gene>
    <name evidence="6" type="ORF">ARMA_1191</name>
    <name evidence="7" type="ORF">SE16_12765</name>
</gene>
<reference evidence="6 8" key="1">
    <citation type="journal article" date="2015" name="Genome Announc.">
        <title>Draft Genome Sequence of a Heterotrophic Facultative Anaerobic Thermophilic Bacterium, Ardenticatena maritima Strain 110ST.</title>
        <authorList>
            <person name="Kawaichi S."/>
            <person name="Yoshida T."/>
            <person name="Sako Y."/>
            <person name="Nakamura R."/>
        </authorList>
    </citation>
    <scope>NUCLEOTIDE SEQUENCE [LARGE SCALE GENOMIC DNA]</scope>
    <source>
        <strain evidence="6 8">110S</strain>
    </source>
</reference>
<dbReference type="Gene3D" id="3.40.50.2300">
    <property type="match status" value="1"/>
</dbReference>
<dbReference type="EMBL" id="LGKN01000007">
    <property type="protein sequence ID" value="KPL86941.1"/>
    <property type="molecule type" value="Genomic_DNA"/>
</dbReference>
<sequence>MKKLRILLVDDHEVVRLGLKALLDRYPQFEVVAEASTADEALARVAQYRPDVVVMDVRLPGKNGIEATREIKATYPETEVIILTSYAEDDLLFDAIRAGASGYVLKQIGSDDLVRALDAVGKGEALLDPKLTRRVFERVRDAEREAEASAFRDLSDQELRVLALLAEGKTNKEIARELYLSSGTVRNYVSSILHKLGLGNRAEAAAYAVQHHIWDYLPE</sequence>
<feature type="modified residue" description="4-aspartylphosphate" evidence="3">
    <location>
        <position position="56"/>
    </location>
</feature>
<dbReference type="PANTHER" id="PTHR43214">
    <property type="entry name" value="TWO-COMPONENT RESPONSE REGULATOR"/>
    <property type="match status" value="1"/>
</dbReference>
<evidence type="ECO:0000313" key="8">
    <source>
        <dbReference type="Proteomes" id="UP000037784"/>
    </source>
</evidence>
<organism evidence="6 8">
    <name type="scientific">Ardenticatena maritima</name>
    <dbReference type="NCBI Taxonomy" id="872965"/>
    <lineage>
        <taxon>Bacteria</taxon>
        <taxon>Bacillati</taxon>
        <taxon>Chloroflexota</taxon>
        <taxon>Ardenticatenia</taxon>
        <taxon>Ardenticatenales</taxon>
        <taxon>Ardenticatenaceae</taxon>
        <taxon>Ardenticatena</taxon>
    </lineage>
</organism>
<dbReference type="InterPro" id="IPR039420">
    <property type="entry name" value="WalR-like"/>
</dbReference>
<dbReference type="RefSeq" id="WP_054492674.1">
    <property type="nucleotide sequence ID" value="NZ_BBZA01000080.1"/>
</dbReference>
<dbReference type="EMBL" id="BBZA01000080">
    <property type="protein sequence ID" value="GAP62768.1"/>
    <property type="molecule type" value="Genomic_DNA"/>
</dbReference>
<evidence type="ECO:0000256" key="1">
    <source>
        <dbReference type="ARBA" id="ARBA00022553"/>
    </source>
</evidence>